<dbReference type="Proteomes" id="UP000547209">
    <property type="component" value="Unassembled WGS sequence"/>
</dbReference>
<dbReference type="InterPro" id="IPR011083">
    <property type="entry name" value="Phage_tail_collar_dom"/>
</dbReference>
<keyword evidence="3" id="KW-1185">Reference proteome</keyword>
<comment type="caution">
    <text evidence="2">The sequence shown here is derived from an EMBL/GenBank/DDBJ whole genome shotgun (WGS) entry which is preliminary data.</text>
</comment>
<name>A0A7X0VH02_9BACL</name>
<dbReference type="SUPFAM" id="SSF88874">
    <property type="entry name" value="Receptor-binding domain of short tail fibre protein gp12"/>
    <property type="match status" value="1"/>
</dbReference>
<sequence length="165" mass="17146">MGEQFLGEIRLFAIGFAPRGWADCNGQIMSINSNQALFSLLGTTYGGNGVSTFALPDLRGKVPVGIGSSYPLGMTSGEASHTITTNEIPMHTHQVSASNVAASSVSPETAVWASSSNQFAASGNLGLMNAQAIGSAGGSQSHSNMQPYLTVRYCIALNGIYPSRN</sequence>
<dbReference type="RefSeq" id="WP_185670817.1">
    <property type="nucleotide sequence ID" value="NZ_JACJVP010000032.1"/>
</dbReference>
<dbReference type="AlphaFoldDB" id="A0A7X0VH02"/>
<dbReference type="InterPro" id="IPR037053">
    <property type="entry name" value="Phage_tail_collar_dom_sf"/>
</dbReference>
<dbReference type="Gene3D" id="3.90.1340.10">
    <property type="entry name" value="Phage tail collar domain"/>
    <property type="match status" value="1"/>
</dbReference>
<proteinExistence type="predicted"/>
<reference evidence="2 3" key="1">
    <citation type="submission" date="2020-08" db="EMBL/GenBank/DDBJ databases">
        <title>Cohnella phylogeny.</title>
        <authorList>
            <person name="Dunlap C."/>
        </authorList>
    </citation>
    <scope>NUCLEOTIDE SEQUENCE [LARGE SCALE GENOMIC DNA]</scope>
    <source>
        <strain evidence="2 3">DSM 28246</strain>
    </source>
</reference>
<evidence type="ECO:0000313" key="3">
    <source>
        <dbReference type="Proteomes" id="UP000547209"/>
    </source>
</evidence>
<dbReference type="EMBL" id="JACJVP010000032">
    <property type="protein sequence ID" value="MBB6672968.1"/>
    <property type="molecule type" value="Genomic_DNA"/>
</dbReference>
<evidence type="ECO:0000259" key="1">
    <source>
        <dbReference type="Pfam" id="PF07484"/>
    </source>
</evidence>
<gene>
    <name evidence="2" type="ORF">H7C19_20005</name>
</gene>
<evidence type="ECO:0000313" key="2">
    <source>
        <dbReference type="EMBL" id="MBB6672968.1"/>
    </source>
</evidence>
<feature type="domain" description="Phage tail collar" evidence="1">
    <location>
        <begin position="7"/>
        <end position="63"/>
    </location>
</feature>
<accession>A0A7X0VH02</accession>
<dbReference type="Pfam" id="PF07484">
    <property type="entry name" value="Collar"/>
    <property type="match status" value="1"/>
</dbReference>
<protein>
    <submittedName>
        <fullName evidence="2">Phage tail protein</fullName>
    </submittedName>
</protein>
<organism evidence="2 3">
    <name type="scientific">Cohnella nanjingensis</name>
    <dbReference type="NCBI Taxonomy" id="1387779"/>
    <lineage>
        <taxon>Bacteria</taxon>
        <taxon>Bacillati</taxon>
        <taxon>Bacillota</taxon>
        <taxon>Bacilli</taxon>
        <taxon>Bacillales</taxon>
        <taxon>Paenibacillaceae</taxon>
        <taxon>Cohnella</taxon>
    </lineage>
</organism>